<reference evidence="3" key="1">
    <citation type="journal article" date="2015" name="Proc. Natl. Acad. Sci. U.S.A.">
        <title>Genome sequencing of adzuki bean (Vigna angularis) provides insight into high starch and low fat accumulation and domestication.</title>
        <authorList>
            <person name="Yang K."/>
            <person name="Tian Z."/>
            <person name="Chen C."/>
            <person name="Luo L."/>
            <person name="Zhao B."/>
            <person name="Wang Z."/>
            <person name="Yu L."/>
            <person name="Li Y."/>
            <person name="Sun Y."/>
            <person name="Li W."/>
            <person name="Chen Y."/>
            <person name="Li Y."/>
            <person name="Zhang Y."/>
            <person name="Ai D."/>
            <person name="Zhao J."/>
            <person name="Shang C."/>
            <person name="Ma Y."/>
            <person name="Wu B."/>
            <person name="Wang M."/>
            <person name="Gao L."/>
            <person name="Sun D."/>
            <person name="Zhang P."/>
            <person name="Guo F."/>
            <person name="Wang W."/>
            <person name="Li Y."/>
            <person name="Wang J."/>
            <person name="Varshney R.K."/>
            <person name="Wang J."/>
            <person name="Ling H.Q."/>
            <person name="Wan P."/>
        </authorList>
    </citation>
    <scope>NUCLEOTIDE SEQUENCE</scope>
    <source>
        <strain evidence="3">cv. Jingnong 6</strain>
    </source>
</reference>
<keyword evidence="1" id="KW-1133">Transmembrane helix</keyword>
<dbReference type="EMBL" id="KQ258259">
    <property type="protein sequence ID" value="KOM25253.1"/>
    <property type="molecule type" value="Genomic_DNA"/>
</dbReference>
<dbReference type="Proteomes" id="UP000053144">
    <property type="component" value="Unassembled WGS sequence"/>
</dbReference>
<keyword evidence="1" id="KW-0812">Transmembrane</keyword>
<dbReference type="AlphaFoldDB" id="A0A0L9T3T5"/>
<accession>A0A0L9T3T5</accession>
<gene>
    <name evidence="2" type="ORF">LR48_Vigan66s000600</name>
</gene>
<evidence type="ECO:0000256" key="1">
    <source>
        <dbReference type="SAM" id="Phobius"/>
    </source>
</evidence>
<keyword evidence="1" id="KW-0472">Membrane</keyword>
<dbReference type="Gramene" id="KOM25253">
    <property type="protein sequence ID" value="KOM25253"/>
    <property type="gene ID" value="LR48_Vigan66s000600"/>
</dbReference>
<sequence length="136" mass="14307">MEFGAWKKGTYILDEYDVCGGNGSDYPAEDGDRTALGLVLVVILMLALGRVLAVMLVLALGRVLAIMLVLALGLILAVMLVLALGLVLVLVLGSARSRISAHSCEIHGVHPGILMITNSQVEMVMHCVRMAGGPSP</sequence>
<protein>
    <submittedName>
        <fullName evidence="2">Uncharacterized protein</fullName>
    </submittedName>
</protein>
<proteinExistence type="predicted"/>
<evidence type="ECO:0000313" key="3">
    <source>
        <dbReference type="Proteomes" id="UP000053144"/>
    </source>
</evidence>
<evidence type="ECO:0000313" key="2">
    <source>
        <dbReference type="EMBL" id="KOM25253.1"/>
    </source>
</evidence>
<organism evidence="2 3">
    <name type="scientific">Phaseolus angularis</name>
    <name type="common">Azuki bean</name>
    <name type="synonym">Vigna angularis</name>
    <dbReference type="NCBI Taxonomy" id="3914"/>
    <lineage>
        <taxon>Eukaryota</taxon>
        <taxon>Viridiplantae</taxon>
        <taxon>Streptophyta</taxon>
        <taxon>Embryophyta</taxon>
        <taxon>Tracheophyta</taxon>
        <taxon>Spermatophyta</taxon>
        <taxon>Magnoliopsida</taxon>
        <taxon>eudicotyledons</taxon>
        <taxon>Gunneridae</taxon>
        <taxon>Pentapetalae</taxon>
        <taxon>rosids</taxon>
        <taxon>fabids</taxon>
        <taxon>Fabales</taxon>
        <taxon>Fabaceae</taxon>
        <taxon>Papilionoideae</taxon>
        <taxon>50 kb inversion clade</taxon>
        <taxon>NPAAA clade</taxon>
        <taxon>indigoferoid/millettioid clade</taxon>
        <taxon>Phaseoleae</taxon>
        <taxon>Vigna</taxon>
    </lineage>
</organism>
<feature type="transmembrane region" description="Helical" evidence="1">
    <location>
        <begin position="64"/>
        <end position="92"/>
    </location>
</feature>
<name>A0A0L9T3T5_PHAAN</name>
<feature type="transmembrane region" description="Helical" evidence="1">
    <location>
        <begin position="35"/>
        <end position="58"/>
    </location>
</feature>